<feature type="compositionally biased region" description="Basic and acidic residues" evidence="1">
    <location>
        <begin position="260"/>
        <end position="273"/>
    </location>
</feature>
<dbReference type="GO" id="GO:0005634">
    <property type="term" value="C:nucleus"/>
    <property type="evidence" value="ECO:0007669"/>
    <property type="project" value="TreeGrafter"/>
</dbReference>
<evidence type="ECO:0000313" key="3">
    <source>
        <dbReference type="Ensembl" id="ENSMALP00000026553.1"/>
    </source>
</evidence>
<feature type="compositionally biased region" description="Basic residues" evidence="1">
    <location>
        <begin position="245"/>
        <end position="256"/>
    </location>
</feature>
<reference evidence="3" key="1">
    <citation type="submission" date="2025-08" db="UniProtKB">
        <authorList>
            <consortium name="Ensembl"/>
        </authorList>
    </citation>
    <scope>IDENTIFICATION</scope>
</reference>
<name>A0A3Q3JZR3_MONAL</name>
<feature type="region of interest" description="Disordered" evidence="1">
    <location>
        <begin position="241"/>
        <end position="275"/>
    </location>
</feature>
<dbReference type="AlphaFoldDB" id="A0A3Q3JZR3"/>
<reference evidence="3" key="2">
    <citation type="submission" date="2025-09" db="UniProtKB">
        <authorList>
            <consortium name="Ensembl"/>
        </authorList>
    </citation>
    <scope>IDENTIFICATION</scope>
</reference>
<protein>
    <recommendedName>
        <fullName evidence="2">Nucleolus and neural progenitor protein-like N-terminal domain-containing protein</fullName>
    </recommendedName>
</protein>
<evidence type="ECO:0000259" key="2">
    <source>
        <dbReference type="Pfam" id="PF14780"/>
    </source>
</evidence>
<evidence type="ECO:0000256" key="1">
    <source>
        <dbReference type="SAM" id="MobiDB-lite"/>
    </source>
</evidence>
<sequence length="441" mass="50534">MAREPWNRINIPFPSALSSVRIRFSSKTDATVKALLAENEKVLKLIRSEILQTEIRVLYELLYILNNSFRGNKTFKSLKQVEQCVNRLKNMKLDVALQELTDLCPSKTKRGLSFKAGECDVPSQPMLEWLCLKVLGGAQLMSCSLNHCNKAFSLSKQQMKWEEFLILNMVITSMLSRLWVIFRGVLVSLSTLYQQLLAFLSEVAQSRPMPFLTDFSLPADMAQFLGPSAFLRAKQPKYDSLNKEHRAKQQRMKKSSGKLENQRKETHKADPKQKFRKQVRDATTFTDMTTCLDEMIIWCKSKRMKKEKRLLTFLRLKCQKFKSLEAEGYNVQRKLQTFRQEACWASSPRGSVPRTCRSSAALRRKAHVTTRFQSLRARFKSAAVRNGAKKKGLKRCQKSELSVSGLSEDGQKSRTTFEQTPLTTDCESHDDIDDIFASAGL</sequence>
<dbReference type="InterPro" id="IPR052835">
    <property type="entry name" value="Nepro"/>
</dbReference>
<proteinExistence type="predicted"/>
<dbReference type="STRING" id="43700.ENSMALP00000026553"/>
<accession>A0A3Q3JZR3</accession>
<dbReference type="Proteomes" id="UP000261600">
    <property type="component" value="Unplaced"/>
</dbReference>
<feature type="domain" description="Nucleolus and neural progenitor protein-like N-terminal" evidence="2">
    <location>
        <begin position="6"/>
        <end position="197"/>
    </location>
</feature>
<dbReference type="Ensembl" id="ENSMALT00000027038.1">
    <property type="protein sequence ID" value="ENSMALP00000026553.1"/>
    <property type="gene ID" value="ENSMALG00000018422.1"/>
</dbReference>
<dbReference type="PANTHER" id="PTHR34761:SF1">
    <property type="entry name" value="NUCLEOLUS AND NEURAL PROGENITOR PROTEIN"/>
    <property type="match status" value="1"/>
</dbReference>
<dbReference type="GO" id="GO:0045747">
    <property type="term" value="P:positive regulation of Notch signaling pathway"/>
    <property type="evidence" value="ECO:0007669"/>
    <property type="project" value="TreeGrafter"/>
</dbReference>
<feature type="region of interest" description="Disordered" evidence="1">
    <location>
        <begin position="404"/>
        <end position="425"/>
    </location>
</feature>
<dbReference type="Pfam" id="PF14780">
    <property type="entry name" value="NEPRO_N"/>
    <property type="match status" value="1"/>
</dbReference>
<feature type="compositionally biased region" description="Polar residues" evidence="1">
    <location>
        <begin position="413"/>
        <end position="425"/>
    </location>
</feature>
<dbReference type="InterPro" id="IPR027951">
    <property type="entry name" value="Nepro_N"/>
</dbReference>
<evidence type="ECO:0000313" key="4">
    <source>
        <dbReference type="Proteomes" id="UP000261600"/>
    </source>
</evidence>
<dbReference type="PANTHER" id="PTHR34761">
    <property type="entry name" value="NUCLEOLUS AND NEURAL PROGENITOR PROTEIN"/>
    <property type="match status" value="1"/>
</dbReference>
<keyword evidence="4" id="KW-1185">Reference proteome</keyword>
<organism evidence="3 4">
    <name type="scientific">Monopterus albus</name>
    <name type="common">Swamp eel</name>
    <dbReference type="NCBI Taxonomy" id="43700"/>
    <lineage>
        <taxon>Eukaryota</taxon>
        <taxon>Metazoa</taxon>
        <taxon>Chordata</taxon>
        <taxon>Craniata</taxon>
        <taxon>Vertebrata</taxon>
        <taxon>Euteleostomi</taxon>
        <taxon>Actinopterygii</taxon>
        <taxon>Neopterygii</taxon>
        <taxon>Teleostei</taxon>
        <taxon>Neoteleostei</taxon>
        <taxon>Acanthomorphata</taxon>
        <taxon>Anabantaria</taxon>
        <taxon>Synbranchiformes</taxon>
        <taxon>Synbranchidae</taxon>
        <taxon>Monopterus</taxon>
    </lineage>
</organism>